<dbReference type="PANTHER" id="PTHR47584">
    <property type="match status" value="1"/>
</dbReference>
<dbReference type="Proteomes" id="UP000306102">
    <property type="component" value="Unassembled WGS sequence"/>
</dbReference>
<evidence type="ECO:0000313" key="3">
    <source>
        <dbReference type="Proteomes" id="UP000306102"/>
    </source>
</evidence>
<sequence>MAEIVENCCATGALSRTSTQGALDLEEEDGMLNKFWNPDVGGSNAAEAILVDLFEDEYIDPAKGKSHKRGPTTSQTDSGRSKKSRSSGFDDVVPRARRNMKKFRTKGFEYFQEMAEIAENCCATGALSRASTQGALDLEEEDDMLNKFWNPDVDGSNAGGSNATEAILVDLFEDEYIDPAKGKSHKRGPTTSQTDSGRSKKSRSSGFDDVCIAFTSYVQAKTGHSRARENETEAVSAGGDDYSLDACQDALLELGDIPPLQYVRALTLFKDKEWRRDKEYHEEGEIKEVQSNRRLKNKAVMEENTLINSSSSLVSGSEGESNTFESENWRGDFCNSENIDSDSTEFEIAGLHYGPYSDDDGFRYETKEINFVWDGWEAALIVSKRMLADYYVKSSSEKEDSRKVLTLEPYETHFGKSNVRQTLELEGSGLATRKVVHDASWSGPIKEEQYIKIGKAIAVLAHGTMCYVMFCSFKVLIKDKDYNIVGESVFKSIVKFVLSVFDMCKCDPLVAIAEGKVKVDQFSTLREHDLCDTIRGRIYSRTRVKDKDEDGGYGQCAVLMVIGCRSGGVGLGFDVVGGWGQKGEIEVGAVEGSDAKGEMVGGYLVGSCGFGRLGGLGLGFGFEWNDISPNEVAIALEMLRNYEPLKSDMLSIEKQEDCKMQLTLELTTEKSYRILDSLVLEALGGVDIQLLRNCLPNTADDVFLAEDVTFACSVLADGLFIGLYELAAMKASALLYFQEAVIFPLSDGRFGPFTDEFIEVIKIADHERRMQGDRFISVKHLLFGLSLSSVHRCVEMMLHGRMLDYVGQLASKLSSFSIYKLSRDAATILGDKNVELEHLVLAIFYGKQKNDRTGMVFPSSLLWITDQNGSTGTQILAAQDDCSSLFFDEKKWDDYLLKYLRYRDECDFASFNDSDSFRSLLPEDCLSFGTPALCGFSIMDELHKALQSGFKLNAIRG</sequence>
<accession>A0A4S4F2V3</accession>
<proteinExistence type="predicted"/>
<evidence type="ECO:0000313" key="2">
    <source>
        <dbReference type="EMBL" id="THG23833.1"/>
    </source>
</evidence>
<dbReference type="PANTHER" id="PTHR47584:SF14">
    <property type="entry name" value="L10-INTERACTING MYB DOMAIN-CONTAINING PROTEIN-LIKE"/>
    <property type="match status" value="1"/>
</dbReference>
<gene>
    <name evidence="2" type="ORF">TEA_008655</name>
</gene>
<feature type="region of interest" description="Disordered" evidence="1">
    <location>
        <begin position="179"/>
        <end position="205"/>
    </location>
</feature>
<evidence type="ECO:0000256" key="1">
    <source>
        <dbReference type="SAM" id="MobiDB-lite"/>
    </source>
</evidence>
<comment type="caution">
    <text evidence="2">The sequence shown here is derived from an EMBL/GenBank/DDBJ whole genome shotgun (WGS) entry which is preliminary data.</text>
</comment>
<organism evidence="2 3">
    <name type="scientific">Camellia sinensis var. sinensis</name>
    <name type="common">China tea</name>
    <dbReference type="NCBI Taxonomy" id="542762"/>
    <lineage>
        <taxon>Eukaryota</taxon>
        <taxon>Viridiplantae</taxon>
        <taxon>Streptophyta</taxon>
        <taxon>Embryophyta</taxon>
        <taxon>Tracheophyta</taxon>
        <taxon>Spermatophyta</taxon>
        <taxon>Magnoliopsida</taxon>
        <taxon>eudicotyledons</taxon>
        <taxon>Gunneridae</taxon>
        <taxon>Pentapetalae</taxon>
        <taxon>asterids</taxon>
        <taxon>Ericales</taxon>
        <taxon>Theaceae</taxon>
        <taxon>Camellia</taxon>
    </lineage>
</organism>
<dbReference type="InterPro" id="IPR045026">
    <property type="entry name" value="LIMYB"/>
</dbReference>
<feature type="region of interest" description="Disordered" evidence="1">
    <location>
        <begin position="61"/>
        <end position="90"/>
    </location>
</feature>
<dbReference type="EMBL" id="SDRB02000124">
    <property type="protein sequence ID" value="THG23833.1"/>
    <property type="molecule type" value="Genomic_DNA"/>
</dbReference>
<dbReference type="AlphaFoldDB" id="A0A4S4F2V3"/>
<keyword evidence="3" id="KW-1185">Reference proteome</keyword>
<name>A0A4S4F2V3_CAMSN</name>
<protein>
    <submittedName>
        <fullName evidence="2">Uncharacterized protein</fullName>
    </submittedName>
</protein>
<reference evidence="2 3" key="1">
    <citation type="journal article" date="2018" name="Proc. Natl. Acad. Sci. U.S.A.">
        <title>Draft genome sequence of Camellia sinensis var. sinensis provides insights into the evolution of the tea genome and tea quality.</title>
        <authorList>
            <person name="Wei C."/>
            <person name="Yang H."/>
            <person name="Wang S."/>
            <person name="Zhao J."/>
            <person name="Liu C."/>
            <person name="Gao L."/>
            <person name="Xia E."/>
            <person name="Lu Y."/>
            <person name="Tai Y."/>
            <person name="She G."/>
            <person name="Sun J."/>
            <person name="Cao H."/>
            <person name="Tong W."/>
            <person name="Gao Q."/>
            <person name="Li Y."/>
            <person name="Deng W."/>
            <person name="Jiang X."/>
            <person name="Wang W."/>
            <person name="Chen Q."/>
            <person name="Zhang S."/>
            <person name="Li H."/>
            <person name="Wu J."/>
            <person name="Wang P."/>
            <person name="Li P."/>
            <person name="Shi C."/>
            <person name="Zheng F."/>
            <person name="Jian J."/>
            <person name="Huang B."/>
            <person name="Shan D."/>
            <person name="Shi M."/>
            <person name="Fang C."/>
            <person name="Yue Y."/>
            <person name="Li F."/>
            <person name="Li D."/>
            <person name="Wei S."/>
            <person name="Han B."/>
            <person name="Jiang C."/>
            <person name="Yin Y."/>
            <person name="Xia T."/>
            <person name="Zhang Z."/>
            <person name="Bennetzen J.L."/>
            <person name="Zhao S."/>
            <person name="Wan X."/>
        </authorList>
    </citation>
    <scope>NUCLEOTIDE SEQUENCE [LARGE SCALE GENOMIC DNA]</scope>
    <source>
        <strain evidence="3">cv. Shuchazao</strain>
        <tissue evidence="2">Leaf</tissue>
    </source>
</reference>